<organism evidence="2 3">
    <name type="scientific">Triplophysa tibetana</name>
    <dbReference type="NCBI Taxonomy" id="1572043"/>
    <lineage>
        <taxon>Eukaryota</taxon>
        <taxon>Metazoa</taxon>
        <taxon>Chordata</taxon>
        <taxon>Craniata</taxon>
        <taxon>Vertebrata</taxon>
        <taxon>Euteleostomi</taxon>
        <taxon>Actinopterygii</taxon>
        <taxon>Neopterygii</taxon>
        <taxon>Teleostei</taxon>
        <taxon>Ostariophysi</taxon>
        <taxon>Cypriniformes</taxon>
        <taxon>Nemacheilidae</taxon>
        <taxon>Triplophysa</taxon>
    </lineage>
</organism>
<dbReference type="PANTHER" id="PTHR38706:SF2">
    <property type="match status" value="1"/>
</dbReference>
<dbReference type="PANTHER" id="PTHR38706">
    <property type="entry name" value="SI:CH211-198C19.1-RELATED"/>
    <property type="match status" value="1"/>
</dbReference>
<reference evidence="2 3" key="1">
    <citation type="journal article" date="2019" name="Mol. Ecol. Resour.">
        <title>Chromosome-level genome assembly of Triplophysa tibetana, a fish adapted to the harsh high-altitude environment of the Tibetan Plateau.</title>
        <authorList>
            <person name="Yang X."/>
            <person name="Liu H."/>
            <person name="Ma Z."/>
            <person name="Zou Y."/>
            <person name="Zou M."/>
            <person name="Mao Y."/>
            <person name="Li X."/>
            <person name="Wang H."/>
            <person name="Chen T."/>
            <person name="Wang W."/>
            <person name="Yang R."/>
        </authorList>
    </citation>
    <scope>NUCLEOTIDE SEQUENCE [LARGE SCALE GENOMIC DNA]</scope>
    <source>
        <strain evidence="2">TTIB1903HZAU</strain>
        <tissue evidence="2">Muscle</tissue>
    </source>
</reference>
<proteinExistence type="predicted"/>
<feature type="region of interest" description="Disordered" evidence="1">
    <location>
        <begin position="205"/>
        <end position="239"/>
    </location>
</feature>
<dbReference type="EMBL" id="SOYY01000014">
    <property type="protein sequence ID" value="KAA0712438.1"/>
    <property type="molecule type" value="Genomic_DNA"/>
</dbReference>
<feature type="compositionally biased region" description="Low complexity" evidence="1">
    <location>
        <begin position="205"/>
        <end position="216"/>
    </location>
</feature>
<accession>A0A5A9NSI9</accession>
<evidence type="ECO:0000313" key="2">
    <source>
        <dbReference type="EMBL" id="KAA0712438.1"/>
    </source>
</evidence>
<name>A0A5A9NSI9_9TELE</name>
<protein>
    <submittedName>
        <fullName evidence="2">Uncharacterized protein</fullName>
    </submittedName>
</protein>
<gene>
    <name evidence="2" type="ORF">E1301_Tti012961</name>
</gene>
<dbReference type="AlphaFoldDB" id="A0A5A9NSI9"/>
<dbReference type="Proteomes" id="UP000324632">
    <property type="component" value="Chromosome 14"/>
</dbReference>
<comment type="caution">
    <text evidence="2">The sequence shown here is derived from an EMBL/GenBank/DDBJ whole genome shotgun (WGS) entry which is preliminary data.</text>
</comment>
<sequence length="259" mass="29884">METINEIAHLRRSGFGRPWPRHGLKLLYWFANECIYFDNNNEMRYKYDPDEGYFGFHHFKNRYYQSGERLLPDVDIPYYVIGNLNSPGADQLPSYVSEDYSPYNNDDDDSNTDRIIISVDDDEYIERVYVTQHIDNSNYDPGATFRISKGLLMNIRRKNLEMFQGSVQAASLEFSASLFPEHQVNVYNQPLTPTSSLTPQTITTSNVTVDLSPDPSSELDDNVDKEHPPNAKNPPDIYIPMGEDFVGPRMTCWRNCVIL</sequence>
<evidence type="ECO:0000313" key="3">
    <source>
        <dbReference type="Proteomes" id="UP000324632"/>
    </source>
</evidence>
<evidence type="ECO:0000256" key="1">
    <source>
        <dbReference type="SAM" id="MobiDB-lite"/>
    </source>
</evidence>
<keyword evidence="3" id="KW-1185">Reference proteome</keyword>